<dbReference type="EMBL" id="ADZX01000414">
    <property type="protein sequence ID" value="EFK96729.1"/>
    <property type="molecule type" value="Genomic_DNA"/>
</dbReference>
<evidence type="ECO:0000259" key="3">
    <source>
        <dbReference type="Pfam" id="PF08334"/>
    </source>
</evidence>
<evidence type="ECO:0000256" key="2">
    <source>
        <dbReference type="SAM" id="Phobius"/>
    </source>
</evidence>
<feature type="domain" description="Type II secretion system protein GspG C-terminal" evidence="3">
    <location>
        <begin position="131"/>
        <end position="212"/>
    </location>
</feature>
<protein>
    <submittedName>
        <fullName evidence="4">Protein containing Type II secretion system protein G domain</fullName>
    </submittedName>
</protein>
<evidence type="ECO:0000313" key="4">
    <source>
        <dbReference type="EMBL" id="EFK96729.1"/>
    </source>
</evidence>
<keyword evidence="2" id="KW-0812">Transmembrane</keyword>
<accession>D9PI84</accession>
<gene>
    <name evidence="4" type="ORF">LDC_1240</name>
</gene>
<reference evidence="4" key="1">
    <citation type="submission" date="2010-07" db="EMBL/GenBank/DDBJ databases">
        <authorList>
            <consortium name="CONSOLIDER consortium CSD2007-00005"/>
            <person name="Guazzaroni M.-E."/>
            <person name="Richter M."/>
            <person name="Garcia-Salamanca A."/>
            <person name="Yarza P."/>
            <person name="Ferrer M."/>
        </authorList>
    </citation>
    <scope>NUCLEOTIDE SEQUENCE</scope>
</reference>
<feature type="transmembrane region" description="Helical" evidence="2">
    <location>
        <begin position="78"/>
        <end position="98"/>
    </location>
</feature>
<reference evidence="4" key="2">
    <citation type="journal article" date="2011" name="Microb. Ecol.">
        <title>Taxonomic and Functional Metagenomic Profiling of the Microbial Community in the Anoxic Sediment of a Sub-saline Shallow Lake (Laguna de Carrizo, Central Spain).</title>
        <authorList>
            <person name="Ferrer M."/>
            <person name="Guazzaroni M.E."/>
            <person name="Richter M."/>
            <person name="Garcia-Salamanca A."/>
            <person name="Yarza P."/>
            <person name="Suarez-Suarez A."/>
            <person name="Solano J."/>
            <person name="Alcaide M."/>
            <person name="van Dillewijn P."/>
            <person name="Molina-Henares M.A."/>
            <person name="Lopez-Cortes N."/>
            <person name="Al-Ramahi Y."/>
            <person name="Guerrero C."/>
            <person name="Acosta A."/>
            <person name="de Eugenio L.I."/>
            <person name="Martinez V."/>
            <person name="Marques S."/>
            <person name="Rojo F."/>
            <person name="Santero E."/>
            <person name="Genilloud O."/>
            <person name="Perez-Perez J."/>
            <person name="Rossello-Mora R."/>
            <person name="Ramos J.L."/>
        </authorList>
    </citation>
    <scope>NUCLEOTIDE SEQUENCE</scope>
</reference>
<dbReference type="Pfam" id="PF08334">
    <property type="entry name" value="T2SSG"/>
    <property type="match status" value="1"/>
</dbReference>
<evidence type="ECO:0000256" key="1">
    <source>
        <dbReference type="SAM" id="MobiDB-lite"/>
    </source>
</evidence>
<dbReference type="Gene3D" id="3.30.700.10">
    <property type="entry name" value="Glycoprotein, Type 4 Pilin"/>
    <property type="match status" value="1"/>
</dbReference>
<sequence>MKLRCPYCHETFEPQPDSACPHCGKVMMIPTRLKRSPGELKAISERKLDLRRRRRHATKQLTGSTVSGWFSFTRSPRYFGILVVVFVLLGILLATQAGRRHTGSGRRMTVVEWLTGSAGSGEVTSPLRRVNENLGALRTALELFHKDCGRYPSTRENLAALIRQPRSATGWRGPYIKALWPDPWKRPYRYGLDEHMIRLSSDGPDGRLDTGDDVFAPPPDMTMVNQLRPPPEADAGPAGGTR</sequence>
<dbReference type="SUPFAM" id="SSF54523">
    <property type="entry name" value="Pili subunits"/>
    <property type="match status" value="1"/>
</dbReference>
<dbReference type="AlphaFoldDB" id="D9PI84"/>
<organism evidence="4">
    <name type="scientific">sediment metagenome</name>
    <dbReference type="NCBI Taxonomy" id="749907"/>
    <lineage>
        <taxon>unclassified sequences</taxon>
        <taxon>metagenomes</taxon>
        <taxon>ecological metagenomes</taxon>
    </lineage>
</organism>
<feature type="region of interest" description="Disordered" evidence="1">
    <location>
        <begin position="201"/>
        <end position="242"/>
    </location>
</feature>
<comment type="caution">
    <text evidence="4">The sequence shown here is derived from an EMBL/GenBank/DDBJ whole genome shotgun (WGS) entry which is preliminary data.</text>
</comment>
<proteinExistence type="predicted"/>
<dbReference type="InterPro" id="IPR013545">
    <property type="entry name" value="T2SS_protein-GspG_C"/>
</dbReference>
<keyword evidence="2" id="KW-1133">Transmembrane helix</keyword>
<keyword evidence="2" id="KW-0472">Membrane</keyword>
<name>D9PI84_9ZZZZ</name>
<dbReference type="InterPro" id="IPR045584">
    <property type="entry name" value="Pilin-like"/>
</dbReference>